<name>A0ABR1QV67_9PEZI</name>
<reference evidence="1 2" key="1">
    <citation type="submission" date="2023-01" db="EMBL/GenBank/DDBJ databases">
        <title>Analysis of 21 Apiospora genomes using comparative genomics revels a genus with tremendous synthesis potential of carbohydrate active enzymes and secondary metabolites.</title>
        <authorList>
            <person name="Sorensen T."/>
        </authorList>
    </citation>
    <scope>NUCLEOTIDE SEQUENCE [LARGE SCALE GENOMIC DNA]</scope>
    <source>
        <strain evidence="1 2">CBS 24483</strain>
    </source>
</reference>
<sequence length="273" mass="30293">MSGDAVVGNQRCMRVRGGAVDEAMVAKRRMADTEGSAWQRLYILSQIYSSQDSISGAPSVLASAMFGSRRKLSPSFTGNVEPADSSNSEEVVDRRKAPWLGFTIRMCCVHKIGLSEAGEEPSPWRLSTVNYPDSRRPHHWQTQFSRKGRDPIGIVRIAAPSHQRRPALGLLSARPRTVLTHRGHWHRLHRRLLRRTWEPVINELGLDVARTAANRQLAVPSHHHLGAHATPAGDAPVVVPVVSCAFALQVPVGQRDEKYKDHIAHDDADARLE</sequence>
<dbReference type="Proteomes" id="UP001391051">
    <property type="component" value="Unassembled WGS sequence"/>
</dbReference>
<evidence type="ECO:0000313" key="1">
    <source>
        <dbReference type="EMBL" id="KAK7966494.1"/>
    </source>
</evidence>
<accession>A0ABR1QV67</accession>
<keyword evidence="2" id="KW-1185">Reference proteome</keyword>
<comment type="caution">
    <text evidence="1">The sequence shown here is derived from an EMBL/GenBank/DDBJ whole genome shotgun (WGS) entry which is preliminary data.</text>
</comment>
<proteinExistence type="predicted"/>
<protein>
    <submittedName>
        <fullName evidence="1">Uncharacterized protein</fullName>
    </submittedName>
</protein>
<dbReference type="EMBL" id="JAQQWE010000001">
    <property type="protein sequence ID" value="KAK7966494.1"/>
    <property type="molecule type" value="Genomic_DNA"/>
</dbReference>
<dbReference type="RefSeq" id="XP_066705886.1">
    <property type="nucleotide sequence ID" value="XM_066836993.1"/>
</dbReference>
<evidence type="ECO:0000313" key="2">
    <source>
        <dbReference type="Proteomes" id="UP001391051"/>
    </source>
</evidence>
<dbReference type="GeneID" id="92070055"/>
<organism evidence="1 2">
    <name type="scientific">Apiospora aurea</name>
    <dbReference type="NCBI Taxonomy" id="335848"/>
    <lineage>
        <taxon>Eukaryota</taxon>
        <taxon>Fungi</taxon>
        <taxon>Dikarya</taxon>
        <taxon>Ascomycota</taxon>
        <taxon>Pezizomycotina</taxon>
        <taxon>Sordariomycetes</taxon>
        <taxon>Xylariomycetidae</taxon>
        <taxon>Amphisphaeriales</taxon>
        <taxon>Apiosporaceae</taxon>
        <taxon>Apiospora</taxon>
    </lineage>
</organism>
<gene>
    <name evidence="1" type="ORF">PG986_000771</name>
</gene>